<gene>
    <name evidence="1" type="ORF">KUL25_04055</name>
</gene>
<dbReference type="AlphaFoldDB" id="A0A975YGP2"/>
<evidence type="ECO:0000313" key="2">
    <source>
        <dbReference type="Proteomes" id="UP000693972"/>
    </source>
</evidence>
<reference evidence="1 2" key="1">
    <citation type="submission" date="2021-07" db="EMBL/GenBank/DDBJ databases">
        <title>Karlodiniumbacter phycospheric gen. nov., sp. nov., a phycosphere bacterium isolated from karlodinium veneficum.</title>
        <authorList>
            <person name="Peng Y."/>
            <person name="Jiang L."/>
            <person name="Lee J."/>
        </authorList>
    </citation>
    <scope>NUCLEOTIDE SEQUENCE</scope>
    <source>
        <strain evidence="1 2">N5</strain>
    </source>
</reference>
<sequence>MLVTATDAGTEKLSEALATLAKRAAYLFDDRWNDKEVDQFAVMLRRVIAGTGDTLA</sequence>
<dbReference type="EMBL" id="CP078073">
    <property type="protein sequence ID" value="QXL88703.1"/>
    <property type="molecule type" value="Genomic_DNA"/>
</dbReference>
<organism evidence="1">
    <name type="scientific">Gymnodinialimonas phycosphaerae</name>
    <dbReference type="NCBI Taxonomy" id="2841589"/>
    <lineage>
        <taxon>Bacteria</taxon>
        <taxon>Pseudomonadati</taxon>
        <taxon>Pseudomonadota</taxon>
        <taxon>Alphaproteobacteria</taxon>
        <taxon>Rhodobacterales</taxon>
        <taxon>Paracoccaceae</taxon>
        <taxon>Gymnodinialimonas</taxon>
    </lineage>
</organism>
<evidence type="ECO:0000313" key="1">
    <source>
        <dbReference type="EMBL" id="QXL88703.1"/>
    </source>
</evidence>
<name>A0A975YGP2_9RHOB</name>
<protein>
    <submittedName>
        <fullName evidence="1">Uncharacterized protein</fullName>
    </submittedName>
</protein>
<keyword evidence="2" id="KW-1185">Reference proteome</keyword>
<accession>A0A975YGP2</accession>
<dbReference type="RefSeq" id="WP_257891768.1">
    <property type="nucleotide sequence ID" value="NZ_JAIMBW010000001.1"/>
</dbReference>
<proteinExistence type="predicted"/>
<dbReference type="Proteomes" id="UP000693972">
    <property type="component" value="Unassembled WGS sequence"/>
</dbReference>
<dbReference type="EMBL" id="JAIMBW010000001">
    <property type="protein sequence ID" value="MBY4891935.1"/>
    <property type="molecule type" value="Genomic_DNA"/>
</dbReference>